<evidence type="ECO:0000256" key="1">
    <source>
        <dbReference type="SAM" id="Coils"/>
    </source>
</evidence>
<feature type="region of interest" description="Disordered" evidence="2">
    <location>
        <begin position="241"/>
        <end position="274"/>
    </location>
</feature>
<evidence type="ECO:0000313" key="3">
    <source>
        <dbReference type="EMBL" id="MBC8334477.1"/>
    </source>
</evidence>
<evidence type="ECO:0000256" key="2">
    <source>
        <dbReference type="SAM" id="MobiDB-lite"/>
    </source>
</evidence>
<gene>
    <name evidence="3" type="ORF">H8E29_04370</name>
</gene>
<feature type="compositionally biased region" description="Basic and acidic residues" evidence="2">
    <location>
        <begin position="316"/>
        <end position="329"/>
    </location>
</feature>
<accession>A0A8J6NIF7</accession>
<keyword evidence="1" id="KW-0175">Coiled coil</keyword>
<feature type="coiled-coil region" evidence="1">
    <location>
        <begin position="518"/>
        <end position="545"/>
    </location>
</feature>
<dbReference type="EMBL" id="JACNJN010000068">
    <property type="protein sequence ID" value="MBC8334477.1"/>
    <property type="molecule type" value="Genomic_DNA"/>
</dbReference>
<organism evidence="3 4">
    <name type="scientific">Candidatus Desulfolinea nitratireducens</name>
    <dbReference type="NCBI Taxonomy" id="2841698"/>
    <lineage>
        <taxon>Bacteria</taxon>
        <taxon>Bacillati</taxon>
        <taxon>Chloroflexota</taxon>
        <taxon>Anaerolineae</taxon>
        <taxon>Anaerolineales</taxon>
        <taxon>Anaerolineales incertae sedis</taxon>
        <taxon>Candidatus Desulfolinea</taxon>
    </lineage>
</organism>
<reference evidence="3 4" key="1">
    <citation type="submission" date="2020-08" db="EMBL/GenBank/DDBJ databases">
        <title>Bridging the membrane lipid divide: bacteria of the FCB group superphylum have the potential to synthesize archaeal ether lipids.</title>
        <authorList>
            <person name="Villanueva L."/>
            <person name="Von Meijenfeldt F.A.B."/>
            <person name="Westbye A.B."/>
            <person name="Yadav S."/>
            <person name="Hopmans E.C."/>
            <person name="Dutilh B.E."/>
            <person name="Sinninghe Damste J.S."/>
        </authorList>
    </citation>
    <scope>NUCLEOTIDE SEQUENCE [LARGE SCALE GENOMIC DNA]</scope>
    <source>
        <strain evidence="3">NIOZ-UU36</strain>
    </source>
</reference>
<name>A0A8J6NIF7_9CHLR</name>
<protein>
    <submittedName>
        <fullName evidence="3">Uncharacterized protein</fullName>
    </submittedName>
</protein>
<proteinExistence type="predicted"/>
<dbReference type="AlphaFoldDB" id="A0A8J6NIF7"/>
<comment type="caution">
    <text evidence="3">The sequence shown here is derived from an EMBL/GenBank/DDBJ whole genome shotgun (WGS) entry which is preliminary data.</text>
</comment>
<dbReference type="Proteomes" id="UP000614469">
    <property type="component" value="Unassembled WGS sequence"/>
</dbReference>
<sequence>MPSSIDFDAQSGQSAKINYSVPLPGQITGKRFMQLDLELELTDFHPSVLAPGQTYAKMAGITKSSTGVSVDANIAARFLRKKLLSIGHGSQSVEKALSKLPELLSPTSDVKTESIAGPGGGVVDKKDPDAAPEVGKPVEVDPVLGDPFDFVKTFAANAIFGFVIVPTTTGGGSGSTEEVPEELDDSEPNPQLFLVEVYGVSSFLGDYGMGRTVRTFTLLPGESTTIRLKTWQSSKESIKQSSSIIDSHEQSAKDRFTNKVQNETTDKKTQADTSKWSLEAEAKAKWGWGSASAKGSMSGEYQSGREQFARSTSEAVGEHANESSSKRELSVTTSTETETEISEETSIERVINNVNMRRVLNFVFRELNQTYTTKVHLKGIYVGFTNEQVGSWRQVPISGLRGLLEEVGSDQMDKDEVAKRILKLAGTVFNANDIPVRVVETINYDPIDDTIAISPVVFDAEGQFSPPTDTQYYRFKQGALAQDNDTNPVEGVLLSEQTIVMRTDSVIVEALLGQADALDNYSMEIQEAAARKETLENERNELLLSTISAIANPKARARAAAALFNTPATSEDA</sequence>
<feature type="compositionally biased region" description="Polar residues" evidence="2">
    <location>
        <begin position="293"/>
        <end position="314"/>
    </location>
</feature>
<feature type="compositionally biased region" description="Basic and acidic residues" evidence="2">
    <location>
        <begin position="246"/>
        <end position="257"/>
    </location>
</feature>
<evidence type="ECO:0000313" key="4">
    <source>
        <dbReference type="Proteomes" id="UP000614469"/>
    </source>
</evidence>
<feature type="region of interest" description="Disordered" evidence="2">
    <location>
        <begin position="289"/>
        <end position="341"/>
    </location>
</feature>